<feature type="transmembrane region" description="Helical" evidence="2">
    <location>
        <begin position="440"/>
        <end position="461"/>
    </location>
</feature>
<organism evidence="3 5">
    <name type="scientific">Phytophthora rubi</name>
    <dbReference type="NCBI Taxonomy" id="129364"/>
    <lineage>
        <taxon>Eukaryota</taxon>
        <taxon>Sar</taxon>
        <taxon>Stramenopiles</taxon>
        <taxon>Oomycota</taxon>
        <taxon>Peronosporomycetes</taxon>
        <taxon>Peronosporales</taxon>
        <taxon>Peronosporaceae</taxon>
        <taxon>Phytophthora</taxon>
    </lineage>
</organism>
<feature type="transmembrane region" description="Helical" evidence="2">
    <location>
        <begin position="533"/>
        <end position="554"/>
    </location>
</feature>
<evidence type="ECO:0000256" key="1">
    <source>
        <dbReference type="SAM" id="MobiDB-lite"/>
    </source>
</evidence>
<feature type="transmembrane region" description="Helical" evidence="2">
    <location>
        <begin position="400"/>
        <end position="419"/>
    </location>
</feature>
<evidence type="ECO:0000313" key="6">
    <source>
        <dbReference type="Proteomes" id="UP000434957"/>
    </source>
</evidence>
<feature type="transmembrane region" description="Helical" evidence="2">
    <location>
        <begin position="53"/>
        <end position="75"/>
    </location>
</feature>
<keyword evidence="6" id="KW-1185">Reference proteome</keyword>
<dbReference type="EMBL" id="QXFV01004720">
    <property type="protein sequence ID" value="KAE8968149.1"/>
    <property type="molecule type" value="Genomic_DNA"/>
</dbReference>
<keyword evidence="2" id="KW-0812">Transmembrane</keyword>
<reference evidence="3 5" key="1">
    <citation type="submission" date="2018-09" db="EMBL/GenBank/DDBJ databases">
        <title>Genomic investigation of the strawberry pathogen Phytophthora fragariae indicates pathogenicity is determined by transcriptional variation in three key races.</title>
        <authorList>
            <person name="Adams T.M."/>
            <person name="Armitage A.D."/>
            <person name="Sobczyk M.K."/>
            <person name="Bates H.J."/>
            <person name="Dunwell J.M."/>
            <person name="Nellist C.F."/>
            <person name="Harrison R.J."/>
        </authorList>
    </citation>
    <scope>NUCLEOTIDE SEQUENCE [LARGE SCALE GENOMIC DNA]</scope>
    <source>
        <strain evidence="3 5">SCRP249</strain>
        <strain evidence="4 6">SCRP333</strain>
    </source>
</reference>
<evidence type="ECO:0000256" key="2">
    <source>
        <dbReference type="SAM" id="Phobius"/>
    </source>
</evidence>
<comment type="caution">
    <text evidence="3">The sequence shown here is derived from an EMBL/GenBank/DDBJ whole genome shotgun (WGS) entry which is preliminary data.</text>
</comment>
<dbReference type="Proteomes" id="UP000429607">
    <property type="component" value="Unassembled WGS sequence"/>
</dbReference>
<evidence type="ECO:0000313" key="5">
    <source>
        <dbReference type="Proteomes" id="UP000429607"/>
    </source>
</evidence>
<evidence type="ECO:0008006" key="7">
    <source>
        <dbReference type="Google" id="ProtNLM"/>
    </source>
</evidence>
<protein>
    <recommendedName>
        <fullName evidence="7">Transmembrane protein</fullName>
    </recommendedName>
</protein>
<dbReference type="AlphaFoldDB" id="A0A6A3HDV0"/>
<feature type="transmembrane region" description="Helical" evidence="2">
    <location>
        <begin position="359"/>
        <end position="380"/>
    </location>
</feature>
<accession>A0A6A3HDV0</accession>
<proteinExistence type="predicted"/>
<keyword evidence="2" id="KW-1133">Transmembrane helix</keyword>
<evidence type="ECO:0000313" key="4">
    <source>
        <dbReference type="EMBL" id="KAE9276526.1"/>
    </source>
</evidence>
<dbReference type="EMBL" id="QXFT01004672">
    <property type="protein sequence ID" value="KAE9276526.1"/>
    <property type="molecule type" value="Genomic_DNA"/>
</dbReference>
<gene>
    <name evidence="3" type="ORF">PR001_g27879</name>
    <name evidence="4" type="ORF">PR003_g29040</name>
</gene>
<dbReference type="Proteomes" id="UP000434957">
    <property type="component" value="Unassembled WGS sequence"/>
</dbReference>
<feature type="compositionally biased region" description="Basic residues" evidence="1">
    <location>
        <begin position="19"/>
        <end position="31"/>
    </location>
</feature>
<feature type="region of interest" description="Disordered" evidence="1">
    <location>
        <begin position="1"/>
        <end position="36"/>
    </location>
</feature>
<sequence length="701" mass="79579">MSGDSIQKLQVKPQGTAVSRRRSVRSKTFGRGKRDAVQTKTKRSITTWQVFNIVRRIVVIAAAFVYIYISMMATWRTMQVLRDMTNPTQSFGAFTSSLIGGYVGDGLIRDSPLVQDVLGGDTTPRDYVLFLESETKTSTQNCSDVPLFTADLYNYGFLTHGYMEIVNDTSYNISILNELELVVVVVDCSFTPLKKGDRSAVRVFSLVRSIDDPNDLYLVMTSLSAQDYEIRAHIKFGPALLGMLTVIHDMKEENPEQVYMVAPTYPYQRSLEFEAYEFVRETEGYLELRSIPQDPLTQPVKNLLTTRKRGFFDGDVQSNINYMYTLQNAVDAKTALTNWEWVGLPTTTDAWAWVHGFHFFFGMQTIFSLVVLSIISYRNFRAGKVWLGDPFSSMSTTTLVGRGVLVLISWYIDSFWSVFEWGMSNASVLSNNQEIFIHKELVYADLLVVYLGLVGLLSTAIRERIDPGVAIFLFEIVHVYRYNLLRAVSGVLNEIVSYSNTLFLLGDEWVPPVVYAMSPMDFWSAFQIPTKDVTFIATSFFPRLMLLLTIAHYAMIRKIYRHFYPEDIDTKSGQTADRSGNEKAALAQKGHLTNFEISTGAELQTRFGVISDYKNYVYFKGMKFASADGVYCSGYVIVNSKFLVASKDLLAIVMLKLVRARFTNVYAYEVEGNSVKDTARLVYPDTFTWTDLWHLNVSVLL</sequence>
<name>A0A6A3HDV0_9STRA</name>
<evidence type="ECO:0000313" key="3">
    <source>
        <dbReference type="EMBL" id="KAE8968149.1"/>
    </source>
</evidence>
<keyword evidence="2" id="KW-0472">Membrane</keyword>